<feature type="domain" description="NUMOD4" evidence="1">
    <location>
        <begin position="4"/>
        <end position="61"/>
    </location>
</feature>
<reference evidence="4" key="1">
    <citation type="submission" date="2018-02" db="EMBL/GenBank/DDBJ databases">
        <authorList>
            <person name="Cohen D.B."/>
            <person name="Kent A.D."/>
        </authorList>
    </citation>
    <scope>NUCLEOTIDE SEQUENCE [LARGE SCALE GENOMIC DNA]</scope>
</reference>
<dbReference type="Pfam" id="PF07463">
    <property type="entry name" value="NUMOD4"/>
    <property type="match status" value="1"/>
</dbReference>
<organism evidence="3 4">
    <name type="scientific">Rhodococcus phage Finch</name>
    <dbReference type="NCBI Taxonomy" id="2094144"/>
    <lineage>
        <taxon>Viruses</taxon>
        <taxon>Duplodnaviria</taxon>
        <taxon>Heunggongvirae</taxon>
        <taxon>Uroviricota</taxon>
        <taxon>Caudoviricetes</taxon>
        <taxon>Finchvirus</taxon>
        <taxon>Finchvirus finch</taxon>
    </lineage>
</organism>
<sequence>MTDEQWASIPDWEGFYEASDQGRVRSLDRWVPSNTGRRYQLGALMRPTKHGKGGPYLAVHLSKHGKSQVRKVHVLVMEAFVGPCPPRLEVCHRNGDGHDNRLENLQYGTRSKNALDAVQHGTHAHAAKTECPQGHEYNEANTNHSGGRRKCRTCHRLRARAHRANLKE</sequence>
<dbReference type="InterPro" id="IPR003615">
    <property type="entry name" value="HNH_nuc"/>
</dbReference>
<dbReference type="EMBL" id="MG962366">
    <property type="protein sequence ID" value="AVO25111.1"/>
    <property type="molecule type" value="Genomic_DNA"/>
</dbReference>
<dbReference type="InterPro" id="IPR010902">
    <property type="entry name" value="NUMOD4"/>
</dbReference>
<dbReference type="RefSeq" id="YP_010059208.1">
    <property type="nucleotide sequence ID" value="NC_054724.1"/>
</dbReference>
<dbReference type="Pfam" id="PF13392">
    <property type="entry name" value="HNH_3"/>
    <property type="match status" value="1"/>
</dbReference>
<evidence type="ECO:0000313" key="4">
    <source>
        <dbReference type="Proteomes" id="UP000241290"/>
    </source>
</evidence>
<dbReference type="GO" id="GO:0004519">
    <property type="term" value="F:endonuclease activity"/>
    <property type="evidence" value="ECO:0007669"/>
    <property type="project" value="UniProtKB-KW"/>
</dbReference>
<dbReference type="Proteomes" id="UP000241290">
    <property type="component" value="Genome"/>
</dbReference>
<dbReference type="GO" id="GO:0016788">
    <property type="term" value="F:hydrolase activity, acting on ester bonds"/>
    <property type="evidence" value="ECO:0007669"/>
    <property type="project" value="InterPro"/>
</dbReference>
<keyword evidence="3" id="KW-0255">Endonuclease</keyword>
<evidence type="ECO:0000313" key="3">
    <source>
        <dbReference type="EMBL" id="AVO25111.1"/>
    </source>
</evidence>
<gene>
    <name evidence="3" type="primary">186</name>
    <name evidence="3" type="ORF">SEA_FINCH_186</name>
</gene>
<dbReference type="Gene3D" id="3.90.75.20">
    <property type="match status" value="1"/>
</dbReference>
<keyword evidence="3" id="KW-0540">Nuclease</keyword>
<feature type="domain" description="HNH nuclease" evidence="2">
    <location>
        <begin position="70"/>
        <end position="114"/>
    </location>
</feature>
<dbReference type="InterPro" id="IPR044925">
    <property type="entry name" value="His-Me_finger_sf"/>
</dbReference>
<keyword evidence="4" id="KW-1185">Reference proteome</keyword>
<dbReference type="GeneID" id="64766439"/>
<dbReference type="KEGG" id="vg:64766439"/>
<dbReference type="SUPFAM" id="SSF54060">
    <property type="entry name" value="His-Me finger endonucleases"/>
    <property type="match status" value="1"/>
</dbReference>
<keyword evidence="3" id="KW-0378">Hydrolase</keyword>
<evidence type="ECO:0000259" key="1">
    <source>
        <dbReference type="Pfam" id="PF07463"/>
    </source>
</evidence>
<evidence type="ECO:0000259" key="2">
    <source>
        <dbReference type="Pfam" id="PF13392"/>
    </source>
</evidence>
<proteinExistence type="predicted"/>
<name>A0A2P1JXM3_9CAUD</name>
<accession>A0A2P1JXM3</accession>
<protein>
    <submittedName>
        <fullName evidence="3">HNH endonuclease</fullName>
    </submittedName>
</protein>